<reference evidence="2" key="2">
    <citation type="journal article" date="2023" name="IMA Fungus">
        <title>Comparative genomic study of the Penicillium genus elucidates a diverse pangenome and 15 lateral gene transfer events.</title>
        <authorList>
            <person name="Petersen C."/>
            <person name="Sorensen T."/>
            <person name="Nielsen M.R."/>
            <person name="Sondergaard T.E."/>
            <person name="Sorensen J.L."/>
            <person name="Fitzpatrick D.A."/>
            <person name="Frisvad J.C."/>
            <person name="Nielsen K.L."/>
        </authorList>
    </citation>
    <scope>NUCLEOTIDE SEQUENCE</scope>
    <source>
        <strain evidence="2">IBT 16849</strain>
    </source>
</reference>
<reference evidence="2" key="1">
    <citation type="submission" date="2022-11" db="EMBL/GenBank/DDBJ databases">
        <authorList>
            <person name="Petersen C."/>
        </authorList>
    </citation>
    <scope>NUCLEOTIDE SEQUENCE</scope>
    <source>
        <strain evidence="2">IBT 16849</strain>
    </source>
</reference>
<dbReference type="OrthoDB" id="2150604at2759"/>
<dbReference type="EMBL" id="JAPQKP010000002">
    <property type="protein sequence ID" value="KAJ5206975.1"/>
    <property type="molecule type" value="Genomic_DNA"/>
</dbReference>
<comment type="caution">
    <text evidence="2">The sequence shown here is derived from an EMBL/GenBank/DDBJ whole genome shotgun (WGS) entry which is preliminary data.</text>
</comment>
<organism evidence="2 3">
    <name type="scientific">Penicillium cf. griseofulvum</name>
    <dbReference type="NCBI Taxonomy" id="2972120"/>
    <lineage>
        <taxon>Eukaryota</taxon>
        <taxon>Fungi</taxon>
        <taxon>Dikarya</taxon>
        <taxon>Ascomycota</taxon>
        <taxon>Pezizomycotina</taxon>
        <taxon>Eurotiomycetes</taxon>
        <taxon>Eurotiomycetidae</taxon>
        <taxon>Eurotiales</taxon>
        <taxon>Aspergillaceae</taxon>
        <taxon>Penicillium</taxon>
    </lineage>
</organism>
<accession>A0A9W9T363</accession>
<keyword evidence="1" id="KW-0812">Transmembrane</keyword>
<keyword evidence="3" id="KW-1185">Reference proteome</keyword>
<keyword evidence="1" id="KW-0472">Membrane</keyword>
<evidence type="ECO:0000256" key="1">
    <source>
        <dbReference type="SAM" id="Phobius"/>
    </source>
</evidence>
<protein>
    <submittedName>
        <fullName evidence="2">Uncharacterized protein</fullName>
    </submittedName>
</protein>
<keyword evidence="1" id="KW-1133">Transmembrane helix</keyword>
<name>A0A9W9T363_9EURO</name>
<evidence type="ECO:0000313" key="3">
    <source>
        <dbReference type="Proteomes" id="UP001150879"/>
    </source>
</evidence>
<feature type="transmembrane region" description="Helical" evidence="1">
    <location>
        <begin position="45"/>
        <end position="66"/>
    </location>
</feature>
<dbReference type="Proteomes" id="UP001150879">
    <property type="component" value="Unassembled WGS sequence"/>
</dbReference>
<gene>
    <name evidence="2" type="ORF">N7472_003423</name>
</gene>
<dbReference type="AlphaFoldDB" id="A0A9W9T363"/>
<sequence>MSTAWKERQTSHTRCQSRFKTVTLGTTDTARLLGDCIANTTTLTGIIQVVLVASLFANLTLVFSALRTAGQVSPTGTMENLIATPCPRFITTYNRAQGWNTASVWNEARRIHTSSKVEWNRRCGIEYRKLPGPKII</sequence>
<proteinExistence type="predicted"/>
<evidence type="ECO:0000313" key="2">
    <source>
        <dbReference type="EMBL" id="KAJ5206975.1"/>
    </source>
</evidence>